<keyword evidence="4" id="KW-1185">Reference proteome</keyword>
<evidence type="ECO:0000313" key="4">
    <source>
        <dbReference type="Proteomes" id="UP000838878"/>
    </source>
</evidence>
<feature type="region of interest" description="Disordered" evidence="1">
    <location>
        <begin position="119"/>
        <end position="141"/>
    </location>
</feature>
<feature type="compositionally biased region" description="Basic and acidic residues" evidence="1">
    <location>
        <begin position="119"/>
        <end position="130"/>
    </location>
</feature>
<evidence type="ECO:0000256" key="2">
    <source>
        <dbReference type="SAM" id="Phobius"/>
    </source>
</evidence>
<dbReference type="EMBL" id="OV170226">
    <property type="protein sequence ID" value="CAH0726988.1"/>
    <property type="molecule type" value="Genomic_DNA"/>
</dbReference>
<evidence type="ECO:0000313" key="3">
    <source>
        <dbReference type="EMBL" id="CAH0726988.1"/>
    </source>
</evidence>
<name>A0A8J9VP52_9NEOP</name>
<accession>A0A8J9VP52</accession>
<dbReference type="AlphaFoldDB" id="A0A8J9VP52"/>
<keyword evidence="2" id="KW-1133">Transmembrane helix</keyword>
<sequence>MDTIHSQIGLPMKQLADRYADYSGTAHDQPLYYPYEPSQPAQGHIVPTKHHYGGGSSHKNNAAMSALTLLAFLFFLHILQQCLKDHMTAMSTPQVMIMTGGRDGEESIAKQTHNKFDKTGEFETDTDNKRNTLGKTLSENGNDENYLKITTSEDARWRKSQKHQNTFKKNTDISGFINPPEDY</sequence>
<feature type="non-terminal residue" evidence="3">
    <location>
        <position position="183"/>
    </location>
</feature>
<feature type="compositionally biased region" description="Polar residues" evidence="1">
    <location>
        <begin position="131"/>
        <end position="140"/>
    </location>
</feature>
<dbReference type="Proteomes" id="UP000838878">
    <property type="component" value="Chromosome 6"/>
</dbReference>
<feature type="transmembrane region" description="Helical" evidence="2">
    <location>
        <begin position="62"/>
        <end position="79"/>
    </location>
</feature>
<keyword evidence="2" id="KW-0472">Membrane</keyword>
<keyword evidence="2" id="KW-0812">Transmembrane</keyword>
<proteinExistence type="predicted"/>
<reference evidence="3" key="1">
    <citation type="submission" date="2021-12" db="EMBL/GenBank/DDBJ databases">
        <authorList>
            <person name="Martin H S."/>
        </authorList>
    </citation>
    <scope>NUCLEOTIDE SEQUENCE</scope>
</reference>
<gene>
    <name evidence="3" type="ORF">BINO364_LOCUS12389</name>
</gene>
<organism evidence="3 4">
    <name type="scientific">Brenthis ino</name>
    <name type="common">lesser marbled fritillary</name>
    <dbReference type="NCBI Taxonomy" id="405034"/>
    <lineage>
        <taxon>Eukaryota</taxon>
        <taxon>Metazoa</taxon>
        <taxon>Ecdysozoa</taxon>
        <taxon>Arthropoda</taxon>
        <taxon>Hexapoda</taxon>
        <taxon>Insecta</taxon>
        <taxon>Pterygota</taxon>
        <taxon>Neoptera</taxon>
        <taxon>Endopterygota</taxon>
        <taxon>Lepidoptera</taxon>
        <taxon>Glossata</taxon>
        <taxon>Ditrysia</taxon>
        <taxon>Papilionoidea</taxon>
        <taxon>Nymphalidae</taxon>
        <taxon>Heliconiinae</taxon>
        <taxon>Argynnini</taxon>
        <taxon>Brenthis</taxon>
    </lineage>
</organism>
<feature type="region of interest" description="Disordered" evidence="1">
    <location>
        <begin position="155"/>
        <end position="183"/>
    </location>
</feature>
<dbReference type="OrthoDB" id="7322084at2759"/>
<evidence type="ECO:0000256" key="1">
    <source>
        <dbReference type="SAM" id="MobiDB-lite"/>
    </source>
</evidence>
<protein>
    <submittedName>
        <fullName evidence="3">Uncharacterized protein</fullName>
    </submittedName>
</protein>